<evidence type="ECO:0000313" key="2">
    <source>
        <dbReference type="Proteomes" id="UP001152888"/>
    </source>
</evidence>
<accession>A0A9P0LE82</accession>
<keyword evidence="2" id="KW-1185">Reference proteome</keyword>
<reference evidence="1" key="1">
    <citation type="submission" date="2022-03" db="EMBL/GenBank/DDBJ databases">
        <authorList>
            <person name="Sayadi A."/>
        </authorList>
    </citation>
    <scope>NUCLEOTIDE SEQUENCE</scope>
</reference>
<gene>
    <name evidence="1" type="ORF">ACAOBT_LOCUS19762</name>
</gene>
<evidence type="ECO:0000313" key="1">
    <source>
        <dbReference type="EMBL" id="CAH1990606.1"/>
    </source>
</evidence>
<protein>
    <submittedName>
        <fullName evidence="1">Uncharacterized protein</fullName>
    </submittedName>
</protein>
<proteinExistence type="predicted"/>
<comment type="caution">
    <text evidence="1">The sequence shown here is derived from an EMBL/GenBank/DDBJ whole genome shotgun (WGS) entry which is preliminary data.</text>
</comment>
<dbReference type="AlphaFoldDB" id="A0A9P0LE82"/>
<sequence length="68" mass="7664">MKQLNLIGMPKVETILIWRETKPKIALGTKDCCKSIGTVPASTFCTVSWPMTYAIFLGGDIRSRQYRV</sequence>
<dbReference type="EMBL" id="CAKOFQ010007093">
    <property type="protein sequence ID" value="CAH1990606.1"/>
    <property type="molecule type" value="Genomic_DNA"/>
</dbReference>
<name>A0A9P0LE82_ACAOB</name>
<organism evidence="1 2">
    <name type="scientific">Acanthoscelides obtectus</name>
    <name type="common">Bean weevil</name>
    <name type="synonym">Bruchus obtectus</name>
    <dbReference type="NCBI Taxonomy" id="200917"/>
    <lineage>
        <taxon>Eukaryota</taxon>
        <taxon>Metazoa</taxon>
        <taxon>Ecdysozoa</taxon>
        <taxon>Arthropoda</taxon>
        <taxon>Hexapoda</taxon>
        <taxon>Insecta</taxon>
        <taxon>Pterygota</taxon>
        <taxon>Neoptera</taxon>
        <taxon>Endopterygota</taxon>
        <taxon>Coleoptera</taxon>
        <taxon>Polyphaga</taxon>
        <taxon>Cucujiformia</taxon>
        <taxon>Chrysomeloidea</taxon>
        <taxon>Chrysomelidae</taxon>
        <taxon>Bruchinae</taxon>
        <taxon>Bruchini</taxon>
        <taxon>Acanthoscelides</taxon>
    </lineage>
</organism>
<dbReference type="Proteomes" id="UP001152888">
    <property type="component" value="Unassembled WGS sequence"/>
</dbReference>